<dbReference type="EMBL" id="DSTX01000011">
    <property type="protein sequence ID" value="HFK20804.1"/>
    <property type="molecule type" value="Genomic_DNA"/>
</dbReference>
<evidence type="ECO:0000256" key="1">
    <source>
        <dbReference type="ARBA" id="ARBA00023054"/>
    </source>
</evidence>
<organism evidence="5">
    <name type="scientific">Candidatus Methanomethylicus mesodigestus</name>
    <dbReference type="NCBI Taxonomy" id="1867258"/>
    <lineage>
        <taxon>Archaea</taxon>
        <taxon>Thermoproteota</taxon>
        <taxon>Methanosuratincolia</taxon>
        <taxon>Candidatus Methanomethylicales</taxon>
        <taxon>Candidatus Methanomethylicaceae</taxon>
        <taxon>Candidatus Methanomethylicus</taxon>
    </lineage>
</organism>
<accession>A0A7C3ESL3</accession>
<dbReference type="GO" id="GO:0006310">
    <property type="term" value="P:DNA recombination"/>
    <property type="evidence" value="ECO:0007669"/>
    <property type="project" value="UniProtKB-KW"/>
</dbReference>
<keyword evidence="1 3" id="KW-0175">Coiled coil</keyword>
<feature type="coiled-coil region" evidence="3">
    <location>
        <begin position="335"/>
        <end position="369"/>
    </location>
</feature>
<dbReference type="PANTHER" id="PTHR30563:SF0">
    <property type="entry name" value="DNA RECOMBINATION PROTEIN RMUC"/>
    <property type="match status" value="1"/>
</dbReference>
<proteinExistence type="predicted"/>
<sequence length="379" mass="40796">MEDLQFILLLSIILVAFSAVLFLVVRKYAKAPAPQQIPDVSAINNAIATLNTSVSSLAGSLEATQKGIQDNLSSNLKNFSETVSALSKTVGDLQSALVGKVDGMSQNLTSDLQMRLDNVTKGLENLRKNLDENIVPKLSQLDSSQNDVKRNIQTFVALFSGSARTKAVAGEAAIRMIMKNLPASLWQEQVEIPGTSLRTDFAIFVPQSDGGRLILPIDSKFSVPSLPEKEMTADEQREFEGKANRMVEARASEVAKYVSPEKGTTNFALMFVPDAVYQLITQETLKGVIAKSVIPVNTPGLVASAFMLSRFSREVECAKDAEMVVSAISLASKLLDDATESIGKAKKQIASADRNLDDARGDLEKAKDNLAVGAGTQEA</sequence>
<gene>
    <name evidence="5" type="primary">rmuC</name>
    <name evidence="5" type="ORF">ENS19_05910</name>
</gene>
<keyword evidence="4" id="KW-0472">Membrane</keyword>
<dbReference type="AlphaFoldDB" id="A0A7C3ESL3"/>
<evidence type="ECO:0000313" key="5">
    <source>
        <dbReference type="EMBL" id="HFK20804.1"/>
    </source>
</evidence>
<keyword evidence="4" id="KW-1133">Transmembrane helix</keyword>
<evidence type="ECO:0000256" key="3">
    <source>
        <dbReference type="SAM" id="Coils"/>
    </source>
</evidence>
<name>A0A7C3ESL3_9CREN</name>
<evidence type="ECO:0000256" key="2">
    <source>
        <dbReference type="ARBA" id="ARBA00023172"/>
    </source>
</evidence>
<dbReference type="Gene3D" id="1.20.120.20">
    <property type="entry name" value="Apolipoprotein"/>
    <property type="match status" value="1"/>
</dbReference>
<dbReference type="InterPro" id="IPR003798">
    <property type="entry name" value="DNA_recombination_RmuC"/>
</dbReference>
<feature type="transmembrane region" description="Helical" evidence="4">
    <location>
        <begin position="6"/>
        <end position="25"/>
    </location>
</feature>
<comment type="caution">
    <text evidence="5">The sequence shown here is derived from an EMBL/GenBank/DDBJ whole genome shotgun (WGS) entry which is preliminary data.</text>
</comment>
<dbReference type="Pfam" id="PF02646">
    <property type="entry name" value="RmuC"/>
    <property type="match status" value="1"/>
</dbReference>
<reference evidence="5" key="1">
    <citation type="journal article" date="2020" name="mSystems">
        <title>Genome- and Community-Level Interaction Insights into Carbon Utilization and Element Cycling Functions of Hydrothermarchaeota in Hydrothermal Sediment.</title>
        <authorList>
            <person name="Zhou Z."/>
            <person name="Liu Y."/>
            <person name="Xu W."/>
            <person name="Pan J."/>
            <person name="Luo Z.H."/>
            <person name="Li M."/>
        </authorList>
    </citation>
    <scope>NUCLEOTIDE SEQUENCE [LARGE SCALE GENOMIC DNA]</scope>
    <source>
        <strain evidence="5">SpSt-468</strain>
    </source>
</reference>
<keyword evidence="4" id="KW-0812">Transmembrane</keyword>
<evidence type="ECO:0000256" key="4">
    <source>
        <dbReference type="SAM" id="Phobius"/>
    </source>
</evidence>
<protein>
    <submittedName>
        <fullName evidence="5">DNA recombination protein RmuC</fullName>
    </submittedName>
</protein>
<keyword evidence="2" id="KW-0233">DNA recombination</keyword>
<dbReference type="PANTHER" id="PTHR30563">
    <property type="entry name" value="DNA RECOMBINATION PROTEIN RMUC"/>
    <property type="match status" value="1"/>
</dbReference>